<feature type="compositionally biased region" description="Low complexity" evidence="1">
    <location>
        <begin position="316"/>
        <end position="333"/>
    </location>
</feature>
<feature type="compositionally biased region" description="Basic residues" evidence="1">
    <location>
        <begin position="178"/>
        <end position="197"/>
    </location>
</feature>
<feature type="compositionally biased region" description="Basic and acidic residues" evidence="1">
    <location>
        <begin position="23"/>
        <end position="35"/>
    </location>
</feature>
<evidence type="ECO:0000313" key="2">
    <source>
        <dbReference type="EMBL" id="CAA9348904.1"/>
    </source>
</evidence>
<feature type="compositionally biased region" description="Basic and acidic residues" evidence="1">
    <location>
        <begin position="433"/>
        <end position="444"/>
    </location>
</feature>
<keyword evidence="2" id="KW-0560">Oxidoreductase</keyword>
<feature type="non-terminal residue" evidence="2">
    <location>
        <position position="1"/>
    </location>
</feature>
<organism evidence="2">
    <name type="scientific">uncultured Nocardioidaceae bacterium</name>
    <dbReference type="NCBI Taxonomy" id="253824"/>
    <lineage>
        <taxon>Bacteria</taxon>
        <taxon>Bacillati</taxon>
        <taxon>Actinomycetota</taxon>
        <taxon>Actinomycetes</taxon>
        <taxon>Propionibacteriales</taxon>
        <taxon>Nocardioidaceae</taxon>
        <taxon>environmental samples</taxon>
    </lineage>
</organism>
<dbReference type="AlphaFoldDB" id="A0A6J4M3E4"/>
<sequence length="462" mass="50876">ADLGPGCLPPLRRRLHPGAEGAVRAEDGAQREPHRCRGGGRGLRPALRLRRPARARPADARRRRGGHRRRRPRCPTGADDPDAADGGAVQRRGRRRGGAGRAAGAAAHDRRRRRRRAAGLRPRRDGVHDLRGLGVVRRLAGHLRQAAGADDLEAGDVPRSSRPVRAPAGGSDRPFGGHGHRRRAGLGGRPVRRRAGLRRTPGAAGRWRRRADRDLAAQRVHRPHCRRGRLRAGQHRPARGRHARGLGGHVPHPAHGAGHGAVGGQHHVRRAQGRLDARWRSGVGPPGQVRWARRRRDRAGVRLPGDHRPRLRAGRRPGAAHAARARRPAPQARHQGRLRDPPGGRPHAGPHERPARRGPGPLRAADRDGRHQRRVQAHRRGARGGRKRRGEPGGEDHSRGTDLRDADPQRRRGAPDRVHEALDAARLRRHRERAALRPQDDTPLRRRQGLTGQAAQGRRVAL</sequence>
<evidence type="ECO:0000256" key="1">
    <source>
        <dbReference type="SAM" id="MobiDB-lite"/>
    </source>
</evidence>
<feature type="compositionally biased region" description="Low complexity" evidence="1">
    <location>
        <begin position="74"/>
        <end position="90"/>
    </location>
</feature>
<feature type="region of interest" description="Disordered" evidence="1">
    <location>
        <begin position="1"/>
        <end position="126"/>
    </location>
</feature>
<feature type="compositionally biased region" description="Basic and acidic residues" evidence="1">
    <location>
        <begin position="390"/>
        <end position="426"/>
    </location>
</feature>
<feature type="compositionally biased region" description="Basic residues" evidence="1">
    <location>
        <begin position="219"/>
        <end position="244"/>
    </location>
</feature>
<name>A0A6J4M3E4_9ACTN</name>
<feature type="compositionally biased region" description="Basic residues" evidence="1">
    <location>
        <begin position="109"/>
        <end position="118"/>
    </location>
</feature>
<feature type="compositionally biased region" description="Basic residues" evidence="1">
    <location>
        <begin position="370"/>
        <end position="389"/>
    </location>
</feature>
<accession>A0A6J4M3E4</accession>
<dbReference type="EMBL" id="CADCUI010000033">
    <property type="protein sequence ID" value="CAA9348904.1"/>
    <property type="molecule type" value="Genomic_DNA"/>
</dbReference>
<protein>
    <submittedName>
        <fullName evidence="2">NAD(P) transhydrogenase subunit beta</fullName>
        <ecNumber evidence="2">1.6.1.2</ecNumber>
    </submittedName>
</protein>
<dbReference type="GO" id="GO:0016491">
    <property type="term" value="F:oxidoreductase activity"/>
    <property type="evidence" value="ECO:0007669"/>
    <property type="project" value="UniProtKB-KW"/>
</dbReference>
<feature type="compositionally biased region" description="Basic residues" evidence="1">
    <location>
        <begin position="61"/>
        <end position="73"/>
    </location>
</feature>
<feature type="compositionally biased region" description="Basic and acidic residues" evidence="1">
    <location>
        <begin position="298"/>
        <end position="308"/>
    </location>
</feature>
<feature type="region of interest" description="Disordered" evidence="1">
    <location>
        <begin position="150"/>
        <end position="462"/>
    </location>
</feature>
<dbReference type="EC" id="1.6.1.2" evidence="2"/>
<feature type="non-terminal residue" evidence="2">
    <location>
        <position position="462"/>
    </location>
</feature>
<reference evidence="2" key="1">
    <citation type="submission" date="2020-02" db="EMBL/GenBank/DDBJ databases">
        <authorList>
            <person name="Meier V. D."/>
        </authorList>
    </citation>
    <scope>NUCLEOTIDE SEQUENCE</scope>
    <source>
        <strain evidence="2">AVDCRST_MAG34</strain>
    </source>
</reference>
<proteinExistence type="predicted"/>
<gene>
    <name evidence="2" type="ORF">AVDCRST_MAG34-1622</name>
</gene>